<dbReference type="InterPro" id="IPR036397">
    <property type="entry name" value="RNaseH_sf"/>
</dbReference>
<evidence type="ECO:0000313" key="3">
    <source>
        <dbReference type="Proteomes" id="UP001430356"/>
    </source>
</evidence>
<dbReference type="Proteomes" id="UP001430356">
    <property type="component" value="Unassembled WGS sequence"/>
</dbReference>
<name>A0AAW0EXS9_9TRYP</name>
<evidence type="ECO:0000313" key="2">
    <source>
        <dbReference type="EMBL" id="KAK7199165.1"/>
    </source>
</evidence>
<proteinExistence type="predicted"/>
<keyword evidence="3" id="KW-1185">Reference proteome</keyword>
<comment type="caution">
    <text evidence="2">The sequence shown here is derived from an EMBL/GenBank/DDBJ whole genome shotgun (WGS) entry which is preliminary data.</text>
</comment>
<dbReference type="AlphaFoldDB" id="A0AAW0EXS9"/>
<dbReference type="SUPFAM" id="SSF53098">
    <property type="entry name" value="Ribonuclease H-like"/>
    <property type="match status" value="1"/>
</dbReference>
<dbReference type="EMBL" id="JAECZO010000227">
    <property type="protein sequence ID" value="KAK7199165.1"/>
    <property type="molecule type" value="Genomic_DNA"/>
</dbReference>
<gene>
    <name evidence="2" type="ORF">NESM_000886400</name>
</gene>
<reference evidence="2 3" key="1">
    <citation type="journal article" date="2021" name="MBio">
        <title>A New Model Trypanosomatid, Novymonas esmeraldas: Genomic Perception of Its 'Candidatus Pandoraea novymonadis' Endosymbiont.</title>
        <authorList>
            <person name="Zakharova A."/>
            <person name="Saura A."/>
            <person name="Butenko A."/>
            <person name="Podesvova L."/>
            <person name="Warmusova S."/>
            <person name="Kostygov A.Y."/>
            <person name="Nenarokova A."/>
            <person name="Lukes J."/>
            <person name="Opperdoes F.R."/>
            <person name="Yurchenko V."/>
        </authorList>
    </citation>
    <scope>NUCLEOTIDE SEQUENCE [LARGE SCALE GENOMIC DNA]</scope>
    <source>
        <strain evidence="2 3">E262AT.01</strain>
    </source>
</reference>
<accession>A0AAW0EXS9</accession>
<dbReference type="GO" id="GO:0003676">
    <property type="term" value="F:nucleic acid binding"/>
    <property type="evidence" value="ECO:0007669"/>
    <property type="project" value="InterPro"/>
</dbReference>
<feature type="region of interest" description="Disordered" evidence="1">
    <location>
        <begin position="1"/>
        <end position="49"/>
    </location>
</feature>
<organism evidence="2 3">
    <name type="scientific">Novymonas esmeraldas</name>
    <dbReference type="NCBI Taxonomy" id="1808958"/>
    <lineage>
        <taxon>Eukaryota</taxon>
        <taxon>Discoba</taxon>
        <taxon>Euglenozoa</taxon>
        <taxon>Kinetoplastea</taxon>
        <taxon>Metakinetoplastina</taxon>
        <taxon>Trypanosomatida</taxon>
        <taxon>Trypanosomatidae</taxon>
        <taxon>Novymonas</taxon>
    </lineage>
</organism>
<dbReference type="InterPro" id="IPR012337">
    <property type="entry name" value="RNaseH-like_sf"/>
</dbReference>
<sequence>MATPGSYAAPKAHQPPPRLRRAHLHTTLPGGLRADSPEAEKPEASQRRLSRCSKIRDSFLCKWRGPHANGRAGGAAVLHDKGFQVATARVSCEPPAFSHRTGCEAMEAGLTPPERQPQGDRVGKTSAAVVGTDSLSLLMALSTGPATVTDGILRRIWTRMLALTRRHARLSFQFVNGHCGLAKNEKVDKLAKSAMSEQPATRTSITDFVRGLRRQGDTPRHHTVRDDALRKVMPGHNVATKKNGQVTLTRQRETMLAQLFTGTSARLGFIHRRVTGGTGTGCRWRAAHCDVQARVHTPPARTVATAAVRHASC</sequence>
<protein>
    <submittedName>
        <fullName evidence="2">RNase H</fullName>
    </submittedName>
</protein>
<feature type="compositionally biased region" description="Basic and acidic residues" evidence="1">
    <location>
        <begin position="35"/>
        <end position="46"/>
    </location>
</feature>
<evidence type="ECO:0000256" key="1">
    <source>
        <dbReference type="SAM" id="MobiDB-lite"/>
    </source>
</evidence>
<dbReference type="Gene3D" id="3.30.420.10">
    <property type="entry name" value="Ribonuclease H-like superfamily/Ribonuclease H"/>
    <property type="match status" value="1"/>
</dbReference>